<feature type="transmembrane region" description="Helical" evidence="6">
    <location>
        <begin position="276"/>
        <end position="302"/>
    </location>
</feature>
<keyword evidence="2" id="KW-1003">Cell membrane</keyword>
<evidence type="ECO:0000256" key="1">
    <source>
        <dbReference type="ARBA" id="ARBA00004651"/>
    </source>
</evidence>
<feature type="transmembrane region" description="Helical" evidence="6">
    <location>
        <begin position="155"/>
        <end position="175"/>
    </location>
</feature>
<dbReference type="EMBL" id="BMPD01000002">
    <property type="protein sequence ID" value="GGK62688.1"/>
    <property type="molecule type" value="Genomic_DNA"/>
</dbReference>
<feature type="transmembrane region" description="Helical" evidence="6">
    <location>
        <begin position="130"/>
        <end position="148"/>
    </location>
</feature>
<proteinExistence type="predicted"/>
<evidence type="ECO:0000256" key="5">
    <source>
        <dbReference type="ARBA" id="ARBA00023136"/>
    </source>
</evidence>
<accession>A0A830EP57</accession>
<dbReference type="NCBIfam" id="TIGR00374">
    <property type="entry name" value="flippase-like domain"/>
    <property type="match status" value="1"/>
</dbReference>
<dbReference type="OrthoDB" id="220057at2157"/>
<dbReference type="Proteomes" id="UP000614221">
    <property type="component" value="Unassembled WGS sequence"/>
</dbReference>
<evidence type="ECO:0000256" key="6">
    <source>
        <dbReference type="SAM" id="Phobius"/>
    </source>
</evidence>
<sequence length="321" mass="35550">MSIRDTDLRSILSALLRVSISVILLWYVISRVGLDTLIENFQTLEPITLVIAVGFSVLGVGLSAWKWRVLLAVKDIRLTLRTAWIYYYIGQFFNAFLPSIIGGDTARMYYLYADTNDGSASVSSVVIERIAGLYSILCIVLIAVAFGYELVPTRIADMVLIGCAVGIVTIPLLLFTDLLRPILETTIFDLQVLDIGNRAERLYTAVYEYRQAKRAVVIALLLSVVFRVLLIASNYVVALGLGIEIPLVYFFVFIPLVELFLFLPISIQGFGVRESAYLYLFTSVGVGDGVALTFGVVMQLILRVINNLIGGVVYAVHTLRS</sequence>
<dbReference type="InterPro" id="IPR022791">
    <property type="entry name" value="L-PG_synthase/AglD"/>
</dbReference>
<feature type="transmembrane region" description="Helical" evidence="6">
    <location>
        <begin position="46"/>
        <end position="65"/>
    </location>
</feature>
<protein>
    <recommendedName>
        <fullName evidence="9">Flippase-like domain-containing protein</fullName>
    </recommendedName>
</protein>
<dbReference type="Pfam" id="PF03706">
    <property type="entry name" value="LPG_synthase_TM"/>
    <property type="match status" value="1"/>
</dbReference>
<evidence type="ECO:0000313" key="7">
    <source>
        <dbReference type="EMBL" id="GGK62688.1"/>
    </source>
</evidence>
<name>A0A830EP57_9EURY</name>
<organism evidence="7 8">
    <name type="scientific">Haloarcula sebkhae</name>
    <dbReference type="NCBI Taxonomy" id="932660"/>
    <lineage>
        <taxon>Archaea</taxon>
        <taxon>Methanobacteriati</taxon>
        <taxon>Methanobacteriota</taxon>
        <taxon>Stenosarchaea group</taxon>
        <taxon>Halobacteria</taxon>
        <taxon>Halobacteriales</taxon>
        <taxon>Haloarculaceae</taxon>
        <taxon>Haloarcula</taxon>
    </lineage>
</organism>
<dbReference type="RefSeq" id="WP_188976550.1">
    <property type="nucleotide sequence ID" value="NZ_BMPD01000002.1"/>
</dbReference>
<keyword evidence="5 6" id="KW-0472">Membrane</keyword>
<comment type="subcellular location">
    <subcellularLocation>
        <location evidence="1">Cell membrane</location>
        <topology evidence="1">Multi-pass membrane protein</topology>
    </subcellularLocation>
</comment>
<feature type="transmembrane region" description="Helical" evidence="6">
    <location>
        <begin position="216"/>
        <end position="241"/>
    </location>
</feature>
<dbReference type="GO" id="GO:0005886">
    <property type="term" value="C:plasma membrane"/>
    <property type="evidence" value="ECO:0007669"/>
    <property type="project" value="UniProtKB-SubCell"/>
</dbReference>
<feature type="transmembrane region" description="Helical" evidence="6">
    <location>
        <begin position="12"/>
        <end position="34"/>
    </location>
</feature>
<feature type="transmembrane region" description="Helical" evidence="6">
    <location>
        <begin position="248"/>
        <end position="270"/>
    </location>
</feature>
<evidence type="ECO:0000313" key="8">
    <source>
        <dbReference type="Proteomes" id="UP000614221"/>
    </source>
</evidence>
<keyword evidence="4 6" id="KW-1133">Transmembrane helix</keyword>
<reference evidence="7" key="2">
    <citation type="submission" date="2020-09" db="EMBL/GenBank/DDBJ databases">
        <authorList>
            <person name="Sun Q."/>
            <person name="Ohkuma M."/>
        </authorList>
    </citation>
    <scope>NUCLEOTIDE SEQUENCE</scope>
    <source>
        <strain evidence="7">JCM 19018</strain>
    </source>
</reference>
<evidence type="ECO:0000256" key="2">
    <source>
        <dbReference type="ARBA" id="ARBA00022475"/>
    </source>
</evidence>
<evidence type="ECO:0000256" key="4">
    <source>
        <dbReference type="ARBA" id="ARBA00022989"/>
    </source>
</evidence>
<evidence type="ECO:0008006" key="9">
    <source>
        <dbReference type="Google" id="ProtNLM"/>
    </source>
</evidence>
<evidence type="ECO:0000256" key="3">
    <source>
        <dbReference type="ARBA" id="ARBA00022692"/>
    </source>
</evidence>
<feature type="transmembrane region" description="Helical" evidence="6">
    <location>
        <begin position="85"/>
        <end position="110"/>
    </location>
</feature>
<keyword evidence="3 6" id="KW-0812">Transmembrane</keyword>
<gene>
    <name evidence="7" type="ORF">GCM10009067_13930</name>
</gene>
<reference evidence="7" key="1">
    <citation type="journal article" date="2014" name="Int. J. Syst. Evol. Microbiol.">
        <title>Complete genome sequence of Corynebacterium casei LMG S-19264T (=DSM 44701T), isolated from a smear-ripened cheese.</title>
        <authorList>
            <consortium name="US DOE Joint Genome Institute (JGI-PGF)"/>
            <person name="Walter F."/>
            <person name="Albersmeier A."/>
            <person name="Kalinowski J."/>
            <person name="Ruckert C."/>
        </authorList>
    </citation>
    <scope>NUCLEOTIDE SEQUENCE</scope>
    <source>
        <strain evidence="7">JCM 19018</strain>
    </source>
</reference>
<comment type="caution">
    <text evidence="7">The sequence shown here is derived from an EMBL/GenBank/DDBJ whole genome shotgun (WGS) entry which is preliminary data.</text>
</comment>
<dbReference type="PANTHER" id="PTHR40277">
    <property type="entry name" value="BLL5419 PROTEIN"/>
    <property type="match status" value="1"/>
</dbReference>
<dbReference type="PANTHER" id="PTHR40277:SF1">
    <property type="entry name" value="BLL5419 PROTEIN"/>
    <property type="match status" value="1"/>
</dbReference>
<dbReference type="AlphaFoldDB" id="A0A830EP57"/>